<organism evidence="2 3">
    <name type="scientific">Stephania cephalantha</name>
    <dbReference type="NCBI Taxonomy" id="152367"/>
    <lineage>
        <taxon>Eukaryota</taxon>
        <taxon>Viridiplantae</taxon>
        <taxon>Streptophyta</taxon>
        <taxon>Embryophyta</taxon>
        <taxon>Tracheophyta</taxon>
        <taxon>Spermatophyta</taxon>
        <taxon>Magnoliopsida</taxon>
        <taxon>Ranunculales</taxon>
        <taxon>Menispermaceae</taxon>
        <taxon>Menispermoideae</taxon>
        <taxon>Cissampelideae</taxon>
        <taxon>Stephania</taxon>
    </lineage>
</organism>
<name>A0AAP0HS08_9MAGN</name>
<keyword evidence="3" id="KW-1185">Reference proteome</keyword>
<evidence type="ECO:0000256" key="1">
    <source>
        <dbReference type="SAM" id="MobiDB-lite"/>
    </source>
</evidence>
<reference evidence="2 3" key="1">
    <citation type="submission" date="2024-01" db="EMBL/GenBank/DDBJ databases">
        <title>Genome assemblies of Stephania.</title>
        <authorList>
            <person name="Yang L."/>
        </authorList>
    </citation>
    <scope>NUCLEOTIDE SEQUENCE [LARGE SCALE GENOMIC DNA]</scope>
    <source>
        <strain evidence="2">JXDWG</strain>
        <tissue evidence="2">Leaf</tissue>
    </source>
</reference>
<dbReference type="AlphaFoldDB" id="A0AAP0HS08"/>
<feature type="region of interest" description="Disordered" evidence="1">
    <location>
        <begin position="23"/>
        <end position="94"/>
    </location>
</feature>
<protein>
    <submittedName>
        <fullName evidence="2">Uncharacterized protein</fullName>
    </submittedName>
</protein>
<comment type="caution">
    <text evidence="2">The sequence shown here is derived from an EMBL/GenBank/DDBJ whole genome shotgun (WGS) entry which is preliminary data.</text>
</comment>
<accession>A0AAP0HS08</accession>
<evidence type="ECO:0000313" key="2">
    <source>
        <dbReference type="EMBL" id="KAK9094456.1"/>
    </source>
</evidence>
<dbReference type="EMBL" id="JBBNAG010000011">
    <property type="protein sequence ID" value="KAK9094456.1"/>
    <property type="molecule type" value="Genomic_DNA"/>
</dbReference>
<dbReference type="Proteomes" id="UP001419268">
    <property type="component" value="Unassembled WGS sequence"/>
</dbReference>
<sequence>MARRCRRVATARRGYALTAATVGGSTGERWTSRHRRGLEKKELDDNELGVAAGVDGRQDMEDLTPVRSSGSGKERHQTSDSRMATQRDAVNDEA</sequence>
<proteinExistence type="predicted"/>
<gene>
    <name evidence="2" type="ORF">Scep_025925</name>
</gene>
<evidence type="ECO:0000313" key="3">
    <source>
        <dbReference type="Proteomes" id="UP001419268"/>
    </source>
</evidence>